<reference evidence="2" key="1">
    <citation type="journal article" date="2021" name="bioRxiv">
        <title>Whole Genome Assembly and Annotation of Northern Wild Rice, Zizania palustris L., Supports a Whole Genome Duplication in the Zizania Genus.</title>
        <authorList>
            <person name="Haas M."/>
            <person name="Kono T."/>
            <person name="Macchietto M."/>
            <person name="Millas R."/>
            <person name="McGilp L."/>
            <person name="Shao M."/>
            <person name="Duquette J."/>
            <person name="Hirsch C.N."/>
            <person name="Kimball J."/>
        </authorList>
    </citation>
    <scope>NUCLEOTIDE SEQUENCE</scope>
    <source>
        <tissue evidence="2">Fresh leaf tissue</tissue>
    </source>
</reference>
<evidence type="ECO:0000313" key="3">
    <source>
        <dbReference type="Proteomes" id="UP000729402"/>
    </source>
</evidence>
<evidence type="ECO:0000256" key="1">
    <source>
        <dbReference type="SAM" id="MobiDB-lite"/>
    </source>
</evidence>
<dbReference type="AlphaFoldDB" id="A0A8J6BGU6"/>
<dbReference type="Proteomes" id="UP000729402">
    <property type="component" value="Unassembled WGS sequence"/>
</dbReference>
<name>A0A8J6BGU6_ZIZPA</name>
<protein>
    <submittedName>
        <fullName evidence="2">Uncharacterized protein</fullName>
    </submittedName>
</protein>
<keyword evidence="3" id="KW-1185">Reference proteome</keyword>
<accession>A0A8J6BGU6</accession>
<evidence type="ECO:0000313" key="2">
    <source>
        <dbReference type="EMBL" id="KAG8084385.1"/>
    </source>
</evidence>
<organism evidence="2 3">
    <name type="scientific">Zizania palustris</name>
    <name type="common">Northern wild rice</name>
    <dbReference type="NCBI Taxonomy" id="103762"/>
    <lineage>
        <taxon>Eukaryota</taxon>
        <taxon>Viridiplantae</taxon>
        <taxon>Streptophyta</taxon>
        <taxon>Embryophyta</taxon>
        <taxon>Tracheophyta</taxon>
        <taxon>Spermatophyta</taxon>
        <taxon>Magnoliopsida</taxon>
        <taxon>Liliopsida</taxon>
        <taxon>Poales</taxon>
        <taxon>Poaceae</taxon>
        <taxon>BOP clade</taxon>
        <taxon>Oryzoideae</taxon>
        <taxon>Oryzeae</taxon>
        <taxon>Zizaniinae</taxon>
        <taxon>Zizania</taxon>
    </lineage>
</organism>
<comment type="caution">
    <text evidence="2">The sequence shown here is derived from an EMBL/GenBank/DDBJ whole genome shotgun (WGS) entry which is preliminary data.</text>
</comment>
<gene>
    <name evidence="2" type="ORF">GUJ93_ZPchr0010g9346</name>
</gene>
<proteinExistence type="predicted"/>
<feature type="compositionally biased region" description="Gly residues" evidence="1">
    <location>
        <begin position="22"/>
        <end position="44"/>
    </location>
</feature>
<dbReference type="EMBL" id="JAAALK010000082">
    <property type="protein sequence ID" value="KAG8084385.1"/>
    <property type="molecule type" value="Genomic_DNA"/>
</dbReference>
<feature type="region of interest" description="Disordered" evidence="1">
    <location>
        <begin position="13"/>
        <end position="85"/>
    </location>
</feature>
<sequence>MLAAMCFKPYSRGCGSGEEMTEGGGSDQEMTGGGGSGRSSGGIGRSWLERRRKWQHRGEMAVGESRKWQGQHSPQRDLVRFSLVG</sequence>
<reference evidence="2" key="2">
    <citation type="submission" date="2021-02" db="EMBL/GenBank/DDBJ databases">
        <authorList>
            <person name="Kimball J.A."/>
            <person name="Haas M.W."/>
            <person name="Macchietto M."/>
            <person name="Kono T."/>
            <person name="Duquette J."/>
            <person name="Shao M."/>
        </authorList>
    </citation>
    <scope>NUCLEOTIDE SEQUENCE</scope>
    <source>
        <tissue evidence="2">Fresh leaf tissue</tissue>
    </source>
</reference>
<feature type="compositionally biased region" description="Basic and acidic residues" evidence="1">
    <location>
        <begin position="56"/>
        <end position="67"/>
    </location>
</feature>